<feature type="compositionally biased region" description="Low complexity" evidence="1">
    <location>
        <begin position="165"/>
        <end position="187"/>
    </location>
</feature>
<reference evidence="3" key="1">
    <citation type="submission" date="2020-01" db="EMBL/GenBank/DDBJ databases">
        <title>Insect and environment-associated Actinomycetes.</title>
        <authorList>
            <person name="Currrie C."/>
            <person name="Chevrette M."/>
            <person name="Carlson C."/>
            <person name="Stubbendieck R."/>
            <person name="Wendt-Pienkowski E."/>
        </authorList>
    </citation>
    <scope>NUCLEOTIDE SEQUENCE</scope>
    <source>
        <strain evidence="3">SID505</strain>
    </source>
</reference>
<name>A0A6G3SYG7_STRAQ</name>
<feature type="domain" description="DUF6895" evidence="2">
    <location>
        <begin position="10"/>
        <end position="312"/>
    </location>
</feature>
<proteinExistence type="predicted"/>
<dbReference type="AlphaFoldDB" id="A0A6G3SYG7"/>
<organism evidence="3">
    <name type="scientific">Streptomyces anulatus</name>
    <name type="common">Streptomyces chrysomallus</name>
    <dbReference type="NCBI Taxonomy" id="1892"/>
    <lineage>
        <taxon>Bacteria</taxon>
        <taxon>Bacillati</taxon>
        <taxon>Actinomycetota</taxon>
        <taxon>Actinomycetes</taxon>
        <taxon>Kitasatosporales</taxon>
        <taxon>Streptomycetaceae</taxon>
        <taxon>Streptomyces</taxon>
    </lineage>
</organism>
<dbReference type="RefSeq" id="WP_164259683.1">
    <property type="nucleotide sequence ID" value="NZ_JAAGMK010000818.1"/>
</dbReference>
<feature type="region of interest" description="Disordered" evidence="1">
    <location>
        <begin position="165"/>
        <end position="190"/>
    </location>
</feature>
<sequence length="325" mass="34378">MTSSLDQLSAGTLDWLGANLDHFDPYAADAGTATHQQAAKAVLELALLRHCSTWTGGAHVERLGGATALLRKLWQRPEFPRLFDAHPPSAPTYGLAFAGLAPDGIDDTVCRATLARLAPDFLSPAGKSPLKRMEIRFYADKAGASHTIEPYAELVGQSPLVTLTAAPPGDAAEGDAATGRAAEGDTAPLTDSEGYSLTHAAFFLGDYGRTATGLDGDALAHARELVRRMLDHCVGQDRWDLAAELVISQFILGLDPLRTCSGAAAVECLVRAQRSDGAIPGRSATLMASPSASAGEFFRKAYHTTLVTALMTLVLSSGRPSWHRD</sequence>
<evidence type="ECO:0000256" key="1">
    <source>
        <dbReference type="SAM" id="MobiDB-lite"/>
    </source>
</evidence>
<dbReference type="Pfam" id="PF21836">
    <property type="entry name" value="DUF6895"/>
    <property type="match status" value="1"/>
</dbReference>
<protein>
    <recommendedName>
        <fullName evidence="2">DUF6895 domain-containing protein</fullName>
    </recommendedName>
</protein>
<accession>A0A6G3SYG7</accession>
<evidence type="ECO:0000259" key="2">
    <source>
        <dbReference type="Pfam" id="PF21836"/>
    </source>
</evidence>
<dbReference type="InterPro" id="IPR054190">
    <property type="entry name" value="DUF6895"/>
</dbReference>
<dbReference type="EMBL" id="JAAGMK010000818">
    <property type="protein sequence ID" value="NEB88066.1"/>
    <property type="molecule type" value="Genomic_DNA"/>
</dbReference>
<gene>
    <name evidence="3" type="ORF">G3I43_28435</name>
</gene>
<comment type="caution">
    <text evidence="3">The sequence shown here is derived from an EMBL/GenBank/DDBJ whole genome shotgun (WGS) entry which is preliminary data.</text>
</comment>
<evidence type="ECO:0000313" key="3">
    <source>
        <dbReference type="EMBL" id="NEB88066.1"/>
    </source>
</evidence>